<protein>
    <submittedName>
        <fullName evidence="1">Deoxyhypusine synthase</fullName>
        <ecNumber evidence="1">2.5.1.46</ecNumber>
    </submittedName>
</protein>
<accession>A0ACC1HS93</accession>
<evidence type="ECO:0000313" key="1">
    <source>
        <dbReference type="EMBL" id="KAJ1678900.1"/>
    </source>
</evidence>
<reference evidence="1" key="1">
    <citation type="submission" date="2022-06" db="EMBL/GenBank/DDBJ databases">
        <title>Phylogenomic reconstructions and comparative analyses of Kickxellomycotina fungi.</title>
        <authorList>
            <person name="Reynolds N.K."/>
            <person name="Stajich J.E."/>
            <person name="Barry K."/>
            <person name="Grigoriev I.V."/>
            <person name="Crous P."/>
            <person name="Smith M.E."/>
        </authorList>
    </citation>
    <scope>NUCLEOTIDE SEQUENCE</scope>
    <source>
        <strain evidence="1">RSA 2271</strain>
    </source>
</reference>
<organism evidence="1 2">
    <name type="scientific">Spiromyces aspiralis</name>
    <dbReference type="NCBI Taxonomy" id="68401"/>
    <lineage>
        <taxon>Eukaryota</taxon>
        <taxon>Fungi</taxon>
        <taxon>Fungi incertae sedis</taxon>
        <taxon>Zoopagomycota</taxon>
        <taxon>Kickxellomycotina</taxon>
        <taxon>Kickxellomycetes</taxon>
        <taxon>Kickxellales</taxon>
        <taxon>Kickxellaceae</taxon>
        <taxon>Spiromyces</taxon>
    </lineage>
</organism>
<sequence>MSVPDLTADDTTPELATNAVLVISEEVPKDAKPIKGYDFNQGVDYNRLFASYLTTGCQATNLAKALEIIKKMRRWRLSDEPIKETDKDEWKDLDTRSGVKCKIFLGYTSNLISSGVREAIRYLVQHKMVDVIVTTAGGIEEDFIKCRNKTYLGSFESKGAELRKRGLNRIGNMYVPNNNYRDFEDWIIPIFDKMLKEQQEEGTLWTPSKIIRRLGKEINDESSVYYWAYKNDIPVYCPAITDGSIGDMLYFHSYKSPGLVIDLVQDIRAINNEAVFAPKTGMIILGGGVVKHHICNANLMRNGADFAVYVNTAQEFDGSDAGAKPDEAVSWGKIRIDAESVKVHADATLVFPIIVAQAFAAENS</sequence>
<proteinExistence type="predicted"/>
<keyword evidence="1" id="KW-0808">Transferase</keyword>
<dbReference type="EC" id="2.5.1.46" evidence="1"/>
<keyword evidence="2" id="KW-1185">Reference proteome</keyword>
<gene>
    <name evidence="1" type="primary">DYS1_1</name>
    <name evidence="1" type="ORF">EV182_003126</name>
</gene>
<dbReference type="EMBL" id="JAMZIH010000765">
    <property type="protein sequence ID" value="KAJ1678900.1"/>
    <property type="molecule type" value="Genomic_DNA"/>
</dbReference>
<dbReference type="Proteomes" id="UP001145114">
    <property type="component" value="Unassembled WGS sequence"/>
</dbReference>
<evidence type="ECO:0000313" key="2">
    <source>
        <dbReference type="Proteomes" id="UP001145114"/>
    </source>
</evidence>
<comment type="caution">
    <text evidence="1">The sequence shown here is derived from an EMBL/GenBank/DDBJ whole genome shotgun (WGS) entry which is preliminary data.</text>
</comment>
<name>A0ACC1HS93_9FUNG</name>